<keyword evidence="1" id="KW-1133">Transmembrane helix</keyword>
<name>A0A9W4FDF5_9MYCO</name>
<accession>A0A9W4FDF5</accession>
<keyword evidence="1" id="KW-0812">Transmembrane</keyword>
<evidence type="ECO:0000313" key="3">
    <source>
        <dbReference type="Proteomes" id="UP000465785"/>
    </source>
</evidence>
<dbReference type="EMBL" id="AP022601">
    <property type="protein sequence ID" value="BBY90608.1"/>
    <property type="molecule type" value="Genomic_DNA"/>
</dbReference>
<evidence type="ECO:0000313" key="2">
    <source>
        <dbReference type="EMBL" id="BBY90608.1"/>
    </source>
</evidence>
<gene>
    <name evidence="2" type="ORF">MGALJ_02770</name>
</gene>
<reference evidence="2 3" key="1">
    <citation type="journal article" date="2019" name="Emerg. Microbes Infect.">
        <title>Comprehensive subspecies identification of 175 nontuberculous mycobacteria species based on 7547 genomic profiles.</title>
        <authorList>
            <person name="Matsumoto Y."/>
            <person name="Kinjo T."/>
            <person name="Motooka D."/>
            <person name="Nabeya D."/>
            <person name="Jung N."/>
            <person name="Uechi K."/>
            <person name="Horii T."/>
            <person name="Iida T."/>
            <person name="Fujita J."/>
            <person name="Nakamura S."/>
        </authorList>
    </citation>
    <scope>NUCLEOTIDE SEQUENCE [LARGE SCALE GENOMIC DNA]</scope>
    <source>
        <strain evidence="2 3">JCM 6399</strain>
    </source>
</reference>
<organism evidence="2 3">
    <name type="scientific">Mycobacterium gallinarum</name>
    <dbReference type="NCBI Taxonomy" id="39689"/>
    <lineage>
        <taxon>Bacteria</taxon>
        <taxon>Bacillati</taxon>
        <taxon>Actinomycetota</taxon>
        <taxon>Actinomycetes</taxon>
        <taxon>Mycobacteriales</taxon>
        <taxon>Mycobacteriaceae</taxon>
        <taxon>Mycobacterium</taxon>
    </lineage>
</organism>
<proteinExistence type="predicted"/>
<dbReference type="AlphaFoldDB" id="A0A9W4FDF5"/>
<protein>
    <submittedName>
        <fullName evidence="2">Uncharacterized protein</fullName>
    </submittedName>
</protein>
<keyword evidence="1" id="KW-0472">Membrane</keyword>
<keyword evidence="3" id="KW-1185">Reference proteome</keyword>
<sequence length="55" mass="5966">MLRGSESLGGGPVSTAAGMRGLTMFQELVRLAFAWGAMIGIIVFWYWLLANIGTF</sequence>
<feature type="transmembrane region" description="Helical" evidence="1">
    <location>
        <begin position="28"/>
        <end position="48"/>
    </location>
</feature>
<dbReference type="KEGG" id="mgau:MGALJ_02770"/>
<dbReference type="Proteomes" id="UP000465785">
    <property type="component" value="Chromosome"/>
</dbReference>
<evidence type="ECO:0000256" key="1">
    <source>
        <dbReference type="SAM" id="Phobius"/>
    </source>
</evidence>